<accession>A0AAJ0HGC7</accession>
<sequence>MKSTTRILCWAIACLPLAAAVTIAEINGNKYISPLSGQTVTGVTGLLIAKGPSGVWIRSTRPDNDPTTSEAIYVFSTTVGANLTVGDIISVDGKVTEYRANAAYQYLTELGSPKNVKVLSKGNPVAALVIGKDTTPPPTVQYSSLDGGDVYATPGGATNTSSENPVLKPTEYGLDFWESLSGELVTVKKPTVIGRPNNYRDTWVVGDWAVTGRNAHGSLTMSDRDSNPEAIIIGAPLDGTKNPTTSKLGDITEDITGIVTHAFGFYAILPLTALKTSVASTSAAPSSTLQSTADCRGLTIGDYNVENLAPTSAHLPKVAAHIVSALKTPDLLFIQEVQDDSGPTDNGVVSANLTLTALVSAIKALSNVTYAFASVDPVANQDGGQPGGNIRQAYLYRAEVVELDGGVPGKGGDATLVLPGPKLSFNPGRVEPASEAWAASRKPLAAAWRAKGAKRAFFTLNVHWSSKGGGTTLHGDARPPVNGAVGKRVQQAEVTGAFIAEILKEDPAAGVVAAGDFNEFAFVGPMRKFSELSGLVDLDEAAGIPVAERYTYTYDMNTQALDHMYVSPSIANSKTTKYQHLHVNSWASNADVVSDHDPSVALFNVCGC</sequence>
<keyword evidence="4" id="KW-1185">Reference proteome</keyword>
<dbReference type="Proteomes" id="UP001275084">
    <property type="component" value="Unassembled WGS sequence"/>
</dbReference>
<dbReference type="AlphaFoldDB" id="A0AAJ0HGC7"/>
<proteinExistence type="predicted"/>
<dbReference type="PANTHER" id="PTHR42834:SF1">
    <property type="entry name" value="ENDONUCLEASE_EXONUCLEASE_PHOSPHATASE FAMILY PROTEIN (AFU_ORTHOLOGUE AFUA_3G09210)"/>
    <property type="match status" value="1"/>
</dbReference>
<dbReference type="CDD" id="cd04486">
    <property type="entry name" value="YhcR_OBF_like"/>
    <property type="match status" value="1"/>
</dbReference>
<keyword evidence="3" id="KW-0540">Nuclease</keyword>
<keyword evidence="3" id="KW-0378">Hydrolase</keyword>
<comment type="caution">
    <text evidence="3">The sequence shown here is derived from an EMBL/GenBank/DDBJ whole genome shotgun (WGS) entry which is preliminary data.</text>
</comment>
<dbReference type="Pfam" id="PF03372">
    <property type="entry name" value="Exo_endo_phos"/>
    <property type="match status" value="1"/>
</dbReference>
<feature type="chain" id="PRO_5042562442" evidence="1">
    <location>
        <begin position="21"/>
        <end position="608"/>
    </location>
</feature>
<reference evidence="3" key="1">
    <citation type="journal article" date="2023" name="Mol. Phylogenet. Evol.">
        <title>Genome-scale phylogeny and comparative genomics of the fungal order Sordariales.</title>
        <authorList>
            <person name="Hensen N."/>
            <person name="Bonometti L."/>
            <person name="Westerberg I."/>
            <person name="Brannstrom I.O."/>
            <person name="Guillou S."/>
            <person name="Cros-Aarteil S."/>
            <person name="Calhoun S."/>
            <person name="Haridas S."/>
            <person name="Kuo A."/>
            <person name="Mondo S."/>
            <person name="Pangilinan J."/>
            <person name="Riley R."/>
            <person name="LaButti K."/>
            <person name="Andreopoulos B."/>
            <person name="Lipzen A."/>
            <person name="Chen C."/>
            <person name="Yan M."/>
            <person name="Daum C."/>
            <person name="Ng V."/>
            <person name="Clum A."/>
            <person name="Steindorff A."/>
            <person name="Ohm R.A."/>
            <person name="Martin F."/>
            <person name="Silar P."/>
            <person name="Natvig D.O."/>
            <person name="Lalanne C."/>
            <person name="Gautier V."/>
            <person name="Ament-Velasquez S.L."/>
            <person name="Kruys A."/>
            <person name="Hutchinson M.I."/>
            <person name="Powell A.J."/>
            <person name="Barry K."/>
            <person name="Miller A.N."/>
            <person name="Grigoriev I.V."/>
            <person name="Debuchy R."/>
            <person name="Gladieux P."/>
            <person name="Hiltunen Thoren M."/>
            <person name="Johannesson H."/>
        </authorList>
    </citation>
    <scope>NUCLEOTIDE SEQUENCE</scope>
    <source>
        <strain evidence="3">CBS 955.72</strain>
    </source>
</reference>
<feature type="domain" description="Endonuclease/exonuclease/phosphatase" evidence="2">
    <location>
        <begin position="303"/>
        <end position="596"/>
    </location>
</feature>
<evidence type="ECO:0000313" key="3">
    <source>
        <dbReference type="EMBL" id="KAK3350339.1"/>
    </source>
</evidence>
<keyword evidence="1" id="KW-0732">Signal</keyword>
<dbReference type="SUPFAM" id="SSF56219">
    <property type="entry name" value="DNase I-like"/>
    <property type="match status" value="1"/>
</dbReference>
<dbReference type="GO" id="GO:0004519">
    <property type="term" value="F:endonuclease activity"/>
    <property type="evidence" value="ECO:0007669"/>
    <property type="project" value="UniProtKB-KW"/>
</dbReference>
<keyword evidence="3" id="KW-0255">Endonuclease</keyword>
<dbReference type="InterPro" id="IPR005135">
    <property type="entry name" value="Endo/exonuclease/phosphatase"/>
</dbReference>
<organism evidence="3 4">
    <name type="scientific">Lasiosphaeria hispida</name>
    <dbReference type="NCBI Taxonomy" id="260671"/>
    <lineage>
        <taxon>Eukaryota</taxon>
        <taxon>Fungi</taxon>
        <taxon>Dikarya</taxon>
        <taxon>Ascomycota</taxon>
        <taxon>Pezizomycotina</taxon>
        <taxon>Sordariomycetes</taxon>
        <taxon>Sordariomycetidae</taxon>
        <taxon>Sordariales</taxon>
        <taxon>Lasiosphaeriaceae</taxon>
        <taxon>Lasiosphaeria</taxon>
    </lineage>
</organism>
<feature type="signal peptide" evidence="1">
    <location>
        <begin position="1"/>
        <end position="20"/>
    </location>
</feature>
<dbReference type="PANTHER" id="PTHR42834">
    <property type="entry name" value="ENDONUCLEASE/EXONUCLEASE/PHOSPHATASE FAMILY PROTEIN (AFU_ORTHOLOGUE AFUA_3G09210)"/>
    <property type="match status" value="1"/>
</dbReference>
<dbReference type="Gene3D" id="3.60.10.10">
    <property type="entry name" value="Endonuclease/exonuclease/phosphatase"/>
    <property type="match status" value="1"/>
</dbReference>
<dbReference type="InterPro" id="IPR036691">
    <property type="entry name" value="Endo/exonu/phosph_ase_sf"/>
</dbReference>
<gene>
    <name evidence="3" type="ORF">B0T25DRAFT_459631</name>
</gene>
<dbReference type="EMBL" id="JAUIQD010000005">
    <property type="protein sequence ID" value="KAK3350339.1"/>
    <property type="molecule type" value="Genomic_DNA"/>
</dbReference>
<evidence type="ECO:0000256" key="1">
    <source>
        <dbReference type="SAM" id="SignalP"/>
    </source>
</evidence>
<name>A0AAJ0HGC7_9PEZI</name>
<evidence type="ECO:0000313" key="4">
    <source>
        <dbReference type="Proteomes" id="UP001275084"/>
    </source>
</evidence>
<protein>
    <submittedName>
        <fullName evidence="3">Endonuclease/exonuclease/phosphatase-like protein</fullName>
    </submittedName>
</protein>
<reference evidence="3" key="2">
    <citation type="submission" date="2023-06" db="EMBL/GenBank/DDBJ databases">
        <authorList>
            <consortium name="Lawrence Berkeley National Laboratory"/>
            <person name="Haridas S."/>
            <person name="Hensen N."/>
            <person name="Bonometti L."/>
            <person name="Westerberg I."/>
            <person name="Brannstrom I.O."/>
            <person name="Guillou S."/>
            <person name="Cros-Aarteil S."/>
            <person name="Calhoun S."/>
            <person name="Kuo A."/>
            <person name="Mondo S."/>
            <person name="Pangilinan J."/>
            <person name="Riley R."/>
            <person name="Labutti K."/>
            <person name="Andreopoulos B."/>
            <person name="Lipzen A."/>
            <person name="Chen C."/>
            <person name="Yanf M."/>
            <person name="Daum C."/>
            <person name="Ng V."/>
            <person name="Clum A."/>
            <person name="Steindorff A."/>
            <person name="Ohm R."/>
            <person name="Martin F."/>
            <person name="Silar P."/>
            <person name="Natvig D."/>
            <person name="Lalanne C."/>
            <person name="Gautier V."/>
            <person name="Ament-Velasquez S.L."/>
            <person name="Kruys A."/>
            <person name="Hutchinson M.I."/>
            <person name="Powell A.J."/>
            <person name="Barry K."/>
            <person name="Miller A.N."/>
            <person name="Grigoriev I.V."/>
            <person name="Debuchy R."/>
            <person name="Gladieux P."/>
            <person name="Thoren M.H."/>
            <person name="Johannesson H."/>
        </authorList>
    </citation>
    <scope>NUCLEOTIDE SEQUENCE</scope>
    <source>
        <strain evidence="3">CBS 955.72</strain>
    </source>
</reference>
<evidence type="ECO:0000259" key="2">
    <source>
        <dbReference type="Pfam" id="PF03372"/>
    </source>
</evidence>